<feature type="region of interest" description="Disordered" evidence="8">
    <location>
        <begin position="240"/>
        <end position="294"/>
    </location>
</feature>
<accession>A0ABR1Y810</accession>
<feature type="domain" description="Ribosome maturation protein SDO1/SBDS N-terminal" evidence="9">
    <location>
        <begin position="16"/>
        <end position="103"/>
    </location>
</feature>
<evidence type="ECO:0000259" key="11">
    <source>
        <dbReference type="Pfam" id="PF20268"/>
    </source>
</evidence>
<dbReference type="InterPro" id="IPR036786">
    <property type="entry name" value="Ribosome_mat_SBDS_N_sf"/>
</dbReference>
<dbReference type="InterPro" id="IPR018978">
    <property type="entry name" value="SDO1/SBDS_central"/>
</dbReference>
<keyword evidence="13" id="KW-1185">Reference proteome</keyword>
<keyword evidence="6" id="KW-0539">Nucleus</keyword>
<sequence>MPVGIKTPVNQIKLTNVSLVRMKRGKKRFEIACYKNKVLEWRSGVEKDLDNVLQIPNVFINVSKGQVANKEDLAKGFGKDRPLDDIILEILNKGELQVGEKERNAQLERVHNEVVDIVAGRLVDPKTKRVYTTGMIEKALDQLSSATAQAPAQHQHASGTSTPTTTTASSTAAAANNGADAPPPPKKDLPRWSGVTTNKSAKSQALEAMKALIAHQPIPVARARMRLRITCPTNILKQAVKSAPAPAPSAAPSNKGSGARGGNNNKKGASRNNDDDDDDDDADGEEQKAPGTVKDRILSLVEQIENQDVLGDEWECVGFVEPGAYRALTEFITTQTKGRARSEVLDMAVMHED</sequence>
<dbReference type="Pfam" id="PF01172">
    <property type="entry name" value="SBDS_N"/>
    <property type="match status" value="1"/>
</dbReference>
<dbReference type="SUPFAM" id="SSF109728">
    <property type="entry name" value="Hypothetical protein AF0491, middle domain"/>
    <property type="match status" value="1"/>
</dbReference>
<dbReference type="Pfam" id="PF20268">
    <property type="entry name" value="SBDS_C"/>
    <property type="match status" value="1"/>
</dbReference>
<dbReference type="Gene3D" id="3.30.70.240">
    <property type="match status" value="1"/>
</dbReference>
<keyword evidence="5" id="KW-0690">Ribosome biogenesis</keyword>
<feature type="compositionally biased region" description="Low complexity" evidence="8">
    <location>
        <begin position="146"/>
        <end position="180"/>
    </location>
</feature>
<gene>
    <name evidence="12" type="ORF">IWX90DRAFT_482959</name>
</gene>
<feature type="compositionally biased region" description="Basic and acidic residues" evidence="8">
    <location>
        <begin position="285"/>
        <end position="294"/>
    </location>
</feature>
<dbReference type="PANTHER" id="PTHR10927:SF1">
    <property type="entry name" value="RIBOSOME MATURATION PROTEIN SBDS"/>
    <property type="match status" value="1"/>
</dbReference>
<evidence type="ECO:0000259" key="10">
    <source>
        <dbReference type="Pfam" id="PF09377"/>
    </source>
</evidence>
<comment type="similarity">
    <text evidence="3">Belongs to the SDO1/SBDS family.</text>
</comment>
<evidence type="ECO:0000313" key="12">
    <source>
        <dbReference type="EMBL" id="KAK8178029.1"/>
    </source>
</evidence>
<proteinExistence type="inferred from homology"/>
<dbReference type="Pfam" id="PF09377">
    <property type="entry name" value="SBDS_domain_II"/>
    <property type="match status" value="1"/>
</dbReference>
<reference evidence="12 13" key="1">
    <citation type="journal article" date="2022" name="G3 (Bethesda)">
        <title>Enemy or ally: a genomic approach to elucidate the lifestyle of Phyllosticta citrichinaensis.</title>
        <authorList>
            <person name="Buijs V.A."/>
            <person name="Groenewald J.Z."/>
            <person name="Haridas S."/>
            <person name="LaButti K.M."/>
            <person name="Lipzen A."/>
            <person name="Martin F.M."/>
            <person name="Barry K."/>
            <person name="Grigoriev I.V."/>
            <person name="Crous P.W."/>
            <person name="Seidl M.F."/>
        </authorList>
    </citation>
    <scope>NUCLEOTIDE SEQUENCE [LARGE SCALE GENOMIC DNA]</scope>
    <source>
        <strain evidence="12 13">CBS 129764</strain>
    </source>
</reference>
<dbReference type="InterPro" id="IPR002140">
    <property type="entry name" value="Sdo1/SBDS"/>
</dbReference>
<dbReference type="InterPro" id="IPR037188">
    <property type="entry name" value="Sdo1/SBDS_central_sf"/>
</dbReference>
<protein>
    <submittedName>
        <fullName evidence="12">SBDS protein C-terminal domain-containing protein</fullName>
    </submittedName>
</protein>
<organism evidence="12 13">
    <name type="scientific">Phyllosticta citrichinensis</name>
    <dbReference type="NCBI Taxonomy" id="1130410"/>
    <lineage>
        <taxon>Eukaryota</taxon>
        <taxon>Fungi</taxon>
        <taxon>Dikarya</taxon>
        <taxon>Ascomycota</taxon>
        <taxon>Pezizomycotina</taxon>
        <taxon>Dothideomycetes</taxon>
        <taxon>Dothideomycetes incertae sedis</taxon>
        <taxon>Botryosphaeriales</taxon>
        <taxon>Phyllostictaceae</taxon>
        <taxon>Phyllosticta</taxon>
    </lineage>
</organism>
<evidence type="ECO:0000256" key="1">
    <source>
        <dbReference type="ARBA" id="ARBA00004123"/>
    </source>
</evidence>
<comment type="caution">
    <text evidence="12">The sequence shown here is derived from an EMBL/GenBank/DDBJ whole genome shotgun (WGS) entry which is preliminary data.</text>
</comment>
<evidence type="ECO:0000256" key="7">
    <source>
        <dbReference type="ARBA" id="ARBA00049708"/>
    </source>
</evidence>
<comment type="subcellular location">
    <subcellularLocation>
        <location evidence="2">Cytoplasm</location>
    </subcellularLocation>
    <subcellularLocation>
        <location evidence="1">Nucleus</location>
    </subcellularLocation>
</comment>
<dbReference type="InterPro" id="IPR046928">
    <property type="entry name" value="SDO1/SBDS_C"/>
</dbReference>
<feature type="domain" description="Ribosome maturation protein SDO1/SBDS C-terminal" evidence="11">
    <location>
        <begin position="291"/>
        <end position="347"/>
    </location>
</feature>
<dbReference type="EMBL" id="JBBWUH010000001">
    <property type="protein sequence ID" value="KAK8178029.1"/>
    <property type="molecule type" value="Genomic_DNA"/>
</dbReference>
<dbReference type="Gene3D" id="1.10.10.900">
    <property type="entry name" value="SBDS protein C-terminal domain, subdomain 1"/>
    <property type="match status" value="1"/>
</dbReference>
<dbReference type="NCBIfam" id="TIGR00291">
    <property type="entry name" value="RNA_SBDS"/>
    <property type="match status" value="1"/>
</dbReference>
<feature type="compositionally biased region" description="Low complexity" evidence="8">
    <location>
        <begin position="242"/>
        <end position="271"/>
    </location>
</feature>
<evidence type="ECO:0000256" key="5">
    <source>
        <dbReference type="ARBA" id="ARBA00022517"/>
    </source>
</evidence>
<evidence type="ECO:0000259" key="9">
    <source>
        <dbReference type="Pfam" id="PF01172"/>
    </source>
</evidence>
<evidence type="ECO:0000256" key="8">
    <source>
        <dbReference type="SAM" id="MobiDB-lite"/>
    </source>
</evidence>
<feature type="compositionally biased region" description="Acidic residues" evidence="8">
    <location>
        <begin position="274"/>
        <end position="284"/>
    </location>
</feature>
<dbReference type="Gene3D" id="3.30.1250.10">
    <property type="entry name" value="Ribosome maturation protein SBDS, N-terminal domain"/>
    <property type="match status" value="1"/>
</dbReference>
<evidence type="ECO:0000313" key="13">
    <source>
        <dbReference type="Proteomes" id="UP001456524"/>
    </source>
</evidence>
<dbReference type="InterPro" id="IPR039100">
    <property type="entry name" value="Sdo1/SBDS-like"/>
</dbReference>
<evidence type="ECO:0000256" key="4">
    <source>
        <dbReference type="ARBA" id="ARBA00022490"/>
    </source>
</evidence>
<dbReference type="SUPFAM" id="SSF89895">
    <property type="entry name" value="FYSH domain"/>
    <property type="match status" value="1"/>
</dbReference>
<feature type="domain" description="Ribosome maturation protein SDO1/SBDS central" evidence="10">
    <location>
        <begin position="112"/>
        <end position="223"/>
    </location>
</feature>
<dbReference type="Proteomes" id="UP001456524">
    <property type="component" value="Unassembled WGS sequence"/>
</dbReference>
<evidence type="ECO:0000256" key="2">
    <source>
        <dbReference type="ARBA" id="ARBA00004496"/>
    </source>
</evidence>
<evidence type="ECO:0000256" key="3">
    <source>
        <dbReference type="ARBA" id="ARBA00007433"/>
    </source>
</evidence>
<comment type="subunit">
    <text evidence="7">Associates with the 60S ribosomal subunit.</text>
</comment>
<keyword evidence="4" id="KW-0963">Cytoplasm</keyword>
<evidence type="ECO:0000256" key="6">
    <source>
        <dbReference type="ARBA" id="ARBA00023242"/>
    </source>
</evidence>
<dbReference type="InterPro" id="IPR019783">
    <property type="entry name" value="SDO1/SBDS_N"/>
</dbReference>
<feature type="region of interest" description="Disordered" evidence="8">
    <location>
        <begin position="146"/>
        <end position="200"/>
    </location>
</feature>
<dbReference type="PANTHER" id="PTHR10927">
    <property type="entry name" value="RIBOSOME MATURATION PROTEIN SBDS"/>
    <property type="match status" value="1"/>
</dbReference>
<name>A0ABR1Y810_9PEZI</name>